<accession>A0A1I7RU54</accession>
<proteinExistence type="predicted"/>
<reference evidence="2" key="1">
    <citation type="submission" date="2016-11" db="UniProtKB">
        <authorList>
            <consortium name="WormBaseParasite"/>
        </authorList>
    </citation>
    <scope>IDENTIFICATION</scope>
</reference>
<organism evidence="1 2">
    <name type="scientific">Bursaphelenchus xylophilus</name>
    <name type="common">Pinewood nematode worm</name>
    <name type="synonym">Aphelenchoides xylophilus</name>
    <dbReference type="NCBI Taxonomy" id="6326"/>
    <lineage>
        <taxon>Eukaryota</taxon>
        <taxon>Metazoa</taxon>
        <taxon>Ecdysozoa</taxon>
        <taxon>Nematoda</taxon>
        <taxon>Chromadorea</taxon>
        <taxon>Rhabditida</taxon>
        <taxon>Tylenchina</taxon>
        <taxon>Tylenchomorpha</taxon>
        <taxon>Aphelenchoidea</taxon>
        <taxon>Aphelenchoididae</taxon>
        <taxon>Bursaphelenchus</taxon>
    </lineage>
</organism>
<dbReference type="AlphaFoldDB" id="A0A1I7RU54"/>
<dbReference type="WBParaSite" id="BXY_0426200.1">
    <property type="protein sequence ID" value="BXY_0426200.1"/>
    <property type="gene ID" value="BXY_0426200"/>
</dbReference>
<protein>
    <submittedName>
        <fullName evidence="2">Uncharacterized protein</fullName>
    </submittedName>
</protein>
<evidence type="ECO:0000313" key="1">
    <source>
        <dbReference type="Proteomes" id="UP000095284"/>
    </source>
</evidence>
<dbReference type="Proteomes" id="UP000095284">
    <property type="component" value="Unplaced"/>
</dbReference>
<evidence type="ECO:0000313" key="2">
    <source>
        <dbReference type="WBParaSite" id="BXY_0426200.1"/>
    </source>
</evidence>
<sequence>MTSVAGLREEGRKRVIAGRRGLGWHPTVGLDAVLQTIELPARIPDLHTGLAHVDGDNFALKEFAVILNFSKKSLELEKKLESDRKCD</sequence>
<name>A0A1I7RU54_BURXY</name>